<dbReference type="EMBL" id="CP061038">
    <property type="protein sequence ID" value="QNQ10195.1"/>
    <property type="molecule type" value="Genomic_DNA"/>
</dbReference>
<dbReference type="RefSeq" id="WP_187762499.1">
    <property type="nucleotide sequence ID" value="NZ_CP061038.1"/>
</dbReference>
<gene>
    <name evidence="3" type="ORF">H3Z74_02830</name>
</gene>
<dbReference type="SMART" id="SM00972">
    <property type="entry name" value="SCPU"/>
    <property type="match status" value="1"/>
</dbReference>
<evidence type="ECO:0000256" key="1">
    <source>
        <dbReference type="SAM" id="SignalP"/>
    </source>
</evidence>
<evidence type="ECO:0000313" key="3">
    <source>
        <dbReference type="EMBL" id="QNQ10195.1"/>
    </source>
</evidence>
<keyword evidence="3" id="KW-0946">Virion</keyword>
<keyword evidence="1" id="KW-0732">Signal</keyword>
<dbReference type="KEGG" id="spap:H3Z74_02830"/>
<evidence type="ECO:0000313" key="4">
    <source>
        <dbReference type="Proteomes" id="UP000516148"/>
    </source>
</evidence>
<name>A0A7H0LKJ2_9SPHN</name>
<protein>
    <submittedName>
        <fullName evidence="3">Spore coat protein U domain-containing protein</fullName>
    </submittedName>
</protein>
<feature type="domain" description="Spore coat protein U/FanG" evidence="2">
    <location>
        <begin position="33"/>
        <end position="161"/>
    </location>
</feature>
<dbReference type="InterPro" id="IPR053167">
    <property type="entry name" value="Spore_coat_component"/>
</dbReference>
<keyword evidence="4" id="KW-1185">Reference proteome</keyword>
<feature type="signal peptide" evidence="1">
    <location>
        <begin position="1"/>
        <end position="25"/>
    </location>
</feature>
<sequence length="164" mass="17084">MNIRRLLFLLPALLGSLLIATPAQAACAQLSFCSCTVTATGISFGNYIPVDSASNNSSGTVRVQCTLLLALAGSFTVDLSTGSSASYAQRTLRNGASILNYNLYLDAARSQILGNGTGGSSRITYNFAALLGVDQSFTVYGRIPAGQNVPPGPYSDSIIVTVTY</sequence>
<proteinExistence type="predicted"/>
<dbReference type="InterPro" id="IPR007893">
    <property type="entry name" value="Spore_coat_U/FanG"/>
</dbReference>
<dbReference type="PANTHER" id="PTHR37089">
    <property type="entry name" value="PROTEIN U-RELATED"/>
    <property type="match status" value="1"/>
</dbReference>
<dbReference type="PANTHER" id="PTHR37089:SF3">
    <property type="entry name" value="EXPORTED PROTEIN"/>
    <property type="match status" value="1"/>
</dbReference>
<feature type="chain" id="PRO_5028986390" evidence="1">
    <location>
        <begin position="26"/>
        <end position="164"/>
    </location>
</feature>
<dbReference type="Pfam" id="PF05229">
    <property type="entry name" value="SCPU"/>
    <property type="match status" value="1"/>
</dbReference>
<reference evidence="3 4" key="1">
    <citation type="submission" date="2020-09" db="EMBL/GenBank/DDBJ databases">
        <title>Sphingomonas sp., a new species isolated from pork steak.</title>
        <authorList>
            <person name="Heidler von Heilborn D."/>
        </authorList>
    </citation>
    <scope>NUCLEOTIDE SEQUENCE [LARGE SCALE GENOMIC DNA]</scope>
    <source>
        <strain evidence="4">S8-3T</strain>
    </source>
</reference>
<dbReference type="Proteomes" id="UP000516148">
    <property type="component" value="Chromosome"/>
</dbReference>
<evidence type="ECO:0000259" key="2">
    <source>
        <dbReference type="Pfam" id="PF05229"/>
    </source>
</evidence>
<organism evidence="3 4">
    <name type="scientific">Sphingomonas alpina</name>
    <dbReference type="NCBI Taxonomy" id="653931"/>
    <lineage>
        <taxon>Bacteria</taxon>
        <taxon>Pseudomonadati</taxon>
        <taxon>Pseudomonadota</taxon>
        <taxon>Alphaproteobacteria</taxon>
        <taxon>Sphingomonadales</taxon>
        <taxon>Sphingomonadaceae</taxon>
        <taxon>Sphingomonas</taxon>
    </lineage>
</organism>
<dbReference type="AlphaFoldDB" id="A0A7H0LKJ2"/>
<dbReference type="PROSITE" id="PS51257">
    <property type="entry name" value="PROKAR_LIPOPROTEIN"/>
    <property type="match status" value="1"/>
</dbReference>
<keyword evidence="3" id="KW-0167">Capsid protein</keyword>
<accession>A0A7H0LKJ2</accession>